<evidence type="ECO:0000313" key="2">
    <source>
        <dbReference type="EMBL" id="SUB94098.1"/>
    </source>
</evidence>
<keyword evidence="1" id="KW-0812">Transmembrane</keyword>
<dbReference type="AlphaFoldDB" id="A0A379ECH7"/>
<dbReference type="RefSeq" id="WP_244595172.1">
    <property type="nucleotide sequence ID" value="NZ_CAUVPN010000003.1"/>
</dbReference>
<protein>
    <recommendedName>
        <fullName evidence="4">DUF4386 domain-containing protein</fullName>
    </recommendedName>
</protein>
<reference evidence="2 3" key="1">
    <citation type="submission" date="2018-06" db="EMBL/GenBank/DDBJ databases">
        <authorList>
            <consortium name="Pathogen Informatics"/>
            <person name="Doyle S."/>
        </authorList>
    </citation>
    <scope>NUCLEOTIDE SEQUENCE [LARGE SCALE GENOMIC DNA]</scope>
    <source>
        <strain evidence="2 3">NCTC13067</strain>
    </source>
</reference>
<proteinExistence type="predicted"/>
<gene>
    <name evidence="2" type="ORF">NCTC13067_01959</name>
</gene>
<sequence>MIKLKKFPVSGAQGEVLNWSMGLFLAFSAVNLADHWTSSPNEGQSMFTEAFASLQSNNGIQIAEAVLLLSTKLVMWEILRRNLKKNSHFFLQLSVIILMVLNTILTVATCLPTIHTGAEGSMMIEVGETSRLLSHFVASCYTVATLVQIGLGIGLFRKFAGMIRCYGASLFLCPLLSTLCSMSYYYIYNNVGGVSMTDIITYGTIATLISFVLTELLPFILLRKSMTTED</sequence>
<dbReference type="EMBL" id="UGTM01000002">
    <property type="protein sequence ID" value="SUB94098.1"/>
    <property type="molecule type" value="Genomic_DNA"/>
</dbReference>
<dbReference type="Proteomes" id="UP000255469">
    <property type="component" value="Unassembled WGS sequence"/>
</dbReference>
<organism evidence="2 3">
    <name type="scientific">Prevotella denticola</name>
    <dbReference type="NCBI Taxonomy" id="28129"/>
    <lineage>
        <taxon>Bacteria</taxon>
        <taxon>Pseudomonadati</taxon>
        <taxon>Bacteroidota</taxon>
        <taxon>Bacteroidia</taxon>
        <taxon>Bacteroidales</taxon>
        <taxon>Prevotellaceae</taxon>
        <taxon>Prevotella</taxon>
    </lineage>
</organism>
<accession>A0A379ECH7</accession>
<name>A0A379ECH7_9BACT</name>
<feature type="transmembrane region" description="Helical" evidence="1">
    <location>
        <begin position="89"/>
        <end position="114"/>
    </location>
</feature>
<feature type="transmembrane region" description="Helical" evidence="1">
    <location>
        <begin position="134"/>
        <end position="156"/>
    </location>
</feature>
<evidence type="ECO:0000256" key="1">
    <source>
        <dbReference type="SAM" id="Phobius"/>
    </source>
</evidence>
<evidence type="ECO:0000313" key="3">
    <source>
        <dbReference type="Proteomes" id="UP000255469"/>
    </source>
</evidence>
<feature type="transmembrane region" description="Helical" evidence="1">
    <location>
        <begin position="199"/>
        <end position="222"/>
    </location>
</feature>
<evidence type="ECO:0008006" key="4">
    <source>
        <dbReference type="Google" id="ProtNLM"/>
    </source>
</evidence>
<keyword evidence="1" id="KW-0472">Membrane</keyword>
<feature type="transmembrane region" description="Helical" evidence="1">
    <location>
        <begin position="168"/>
        <end position="187"/>
    </location>
</feature>
<keyword evidence="1" id="KW-1133">Transmembrane helix</keyword>